<evidence type="ECO:0000256" key="1">
    <source>
        <dbReference type="ARBA" id="ARBA00022741"/>
    </source>
</evidence>
<dbReference type="Gene3D" id="1.10.10.60">
    <property type="entry name" value="Homeodomain-like"/>
    <property type="match status" value="1"/>
</dbReference>
<dbReference type="PANTHER" id="PTHR32071:SF121">
    <property type="entry name" value="SIGMA L-DEPENDENT TRANSCRIPTIONAL REGULATOR YQIR-RELATED"/>
    <property type="match status" value="1"/>
</dbReference>
<dbReference type="EMBL" id="VYQF01000003">
    <property type="protein sequence ID" value="KAA9038502.1"/>
    <property type="molecule type" value="Genomic_DNA"/>
</dbReference>
<dbReference type="InterPro" id="IPR009057">
    <property type="entry name" value="Homeodomain-like_sf"/>
</dbReference>
<proteinExistence type="predicted"/>
<reference evidence="6 7" key="1">
    <citation type="submission" date="2019-09" db="EMBL/GenBank/DDBJ databases">
        <title>Draft genome sequence of Ginsengibacter sp. BR5-29.</title>
        <authorList>
            <person name="Im W.-T."/>
        </authorList>
    </citation>
    <scope>NUCLEOTIDE SEQUENCE [LARGE SCALE GENOMIC DNA]</scope>
    <source>
        <strain evidence="6 7">BR5-29</strain>
    </source>
</reference>
<dbReference type="PANTHER" id="PTHR32071">
    <property type="entry name" value="TRANSCRIPTIONAL REGULATORY PROTEIN"/>
    <property type="match status" value="1"/>
</dbReference>
<protein>
    <submittedName>
        <fullName evidence="6">Sigma-54-dependent Fis family transcriptional regulator</fullName>
    </submittedName>
</protein>
<evidence type="ECO:0000259" key="5">
    <source>
        <dbReference type="PROSITE" id="PS50045"/>
    </source>
</evidence>
<dbReference type="Pfam" id="PF25601">
    <property type="entry name" value="AAA_lid_14"/>
    <property type="match status" value="1"/>
</dbReference>
<dbReference type="Proteomes" id="UP000326903">
    <property type="component" value="Unassembled WGS sequence"/>
</dbReference>
<dbReference type="InterPro" id="IPR003593">
    <property type="entry name" value="AAA+_ATPase"/>
</dbReference>
<dbReference type="PROSITE" id="PS00675">
    <property type="entry name" value="SIGMA54_INTERACT_1"/>
    <property type="match status" value="1"/>
</dbReference>
<dbReference type="CDD" id="cd00009">
    <property type="entry name" value="AAA"/>
    <property type="match status" value="1"/>
</dbReference>
<accession>A0A5J5IF69</accession>
<evidence type="ECO:0000256" key="3">
    <source>
        <dbReference type="ARBA" id="ARBA00023015"/>
    </source>
</evidence>
<dbReference type="InterPro" id="IPR058031">
    <property type="entry name" value="AAA_lid_NorR"/>
</dbReference>
<dbReference type="GO" id="GO:0043565">
    <property type="term" value="F:sequence-specific DNA binding"/>
    <property type="evidence" value="ECO:0007669"/>
    <property type="project" value="InterPro"/>
</dbReference>
<dbReference type="InterPro" id="IPR027417">
    <property type="entry name" value="P-loop_NTPase"/>
</dbReference>
<dbReference type="RefSeq" id="WP_150415221.1">
    <property type="nucleotide sequence ID" value="NZ_VYQF01000003.1"/>
</dbReference>
<evidence type="ECO:0000256" key="4">
    <source>
        <dbReference type="ARBA" id="ARBA00023163"/>
    </source>
</evidence>
<gene>
    <name evidence="6" type="ORF">FW778_13140</name>
</gene>
<dbReference type="FunFam" id="3.40.50.300:FF:000006">
    <property type="entry name" value="DNA-binding transcriptional regulator NtrC"/>
    <property type="match status" value="1"/>
</dbReference>
<dbReference type="PROSITE" id="PS00688">
    <property type="entry name" value="SIGMA54_INTERACT_3"/>
    <property type="match status" value="1"/>
</dbReference>
<dbReference type="InterPro" id="IPR025944">
    <property type="entry name" value="Sigma_54_int_dom_CS"/>
</dbReference>
<dbReference type="Gene3D" id="1.10.8.60">
    <property type="match status" value="1"/>
</dbReference>
<dbReference type="Pfam" id="PF02954">
    <property type="entry name" value="HTH_8"/>
    <property type="match status" value="1"/>
</dbReference>
<keyword evidence="1" id="KW-0547">Nucleotide-binding</keyword>
<evidence type="ECO:0000256" key="2">
    <source>
        <dbReference type="ARBA" id="ARBA00022840"/>
    </source>
</evidence>
<evidence type="ECO:0000313" key="7">
    <source>
        <dbReference type="Proteomes" id="UP000326903"/>
    </source>
</evidence>
<dbReference type="AlphaFoldDB" id="A0A5J5IF69"/>
<dbReference type="GO" id="GO:0005524">
    <property type="term" value="F:ATP binding"/>
    <property type="evidence" value="ECO:0007669"/>
    <property type="project" value="UniProtKB-KW"/>
</dbReference>
<keyword evidence="7" id="KW-1185">Reference proteome</keyword>
<dbReference type="SUPFAM" id="SSF52540">
    <property type="entry name" value="P-loop containing nucleoside triphosphate hydrolases"/>
    <property type="match status" value="1"/>
</dbReference>
<organism evidence="6 7">
    <name type="scientific">Ginsengibacter hankyongi</name>
    <dbReference type="NCBI Taxonomy" id="2607284"/>
    <lineage>
        <taxon>Bacteria</taxon>
        <taxon>Pseudomonadati</taxon>
        <taxon>Bacteroidota</taxon>
        <taxon>Chitinophagia</taxon>
        <taxon>Chitinophagales</taxon>
        <taxon>Chitinophagaceae</taxon>
        <taxon>Ginsengibacter</taxon>
    </lineage>
</organism>
<dbReference type="SMART" id="SM00382">
    <property type="entry name" value="AAA"/>
    <property type="match status" value="1"/>
</dbReference>
<evidence type="ECO:0000313" key="6">
    <source>
        <dbReference type="EMBL" id="KAA9038502.1"/>
    </source>
</evidence>
<dbReference type="Pfam" id="PF00158">
    <property type="entry name" value="Sigma54_activat"/>
    <property type="match status" value="1"/>
</dbReference>
<dbReference type="PROSITE" id="PS50045">
    <property type="entry name" value="SIGMA54_INTERACT_4"/>
    <property type="match status" value="1"/>
</dbReference>
<dbReference type="PRINTS" id="PR01590">
    <property type="entry name" value="HTHFIS"/>
</dbReference>
<dbReference type="SUPFAM" id="SSF46689">
    <property type="entry name" value="Homeodomain-like"/>
    <property type="match status" value="1"/>
</dbReference>
<keyword evidence="2" id="KW-0067">ATP-binding</keyword>
<dbReference type="InterPro" id="IPR002078">
    <property type="entry name" value="Sigma_54_int"/>
</dbReference>
<keyword evidence="4" id="KW-0804">Transcription</keyword>
<dbReference type="GO" id="GO:0006355">
    <property type="term" value="P:regulation of DNA-templated transcription"/>
    <property type="evidence" value="ECO:0007669"/>
    <property type="project" value="InterPro"/>
</dbReference>
<keyword evidence="3" id="KW-0805">Transcription regulation</keyword>
<comment type="caution">
    <text evidence="6">The sequence shown here is derived from an EMBL/GenBank/DDBJ whole genome shotgun (WGS) entry which is preliminary data.</text>
</comment>
<feature type="domain" description="Sigma-54 factor interaction" evidence="5">
    <location>
        <begin position="12"/>
        <end position="241"/>
    </location>
</feature>
<name>A0A5J5IF69_9BACT</name>
<dbReference type="InterPro" id="IPR025662">
    <property type="entry name" value="Sigma_54_int_dom_ATP-bd_1"/>
</dbReference>
<sequence length="412" mass="46661">MDQQAIKNRFGIIGNSPALMYALEVATQVANTDLSVLINGESGVGKEVFSHIIHSLSARKHNPFIAVNCGAIPEGTIDSELFGHEKGSFTGAVDSRKGYFETVNGGTIFLDEIGEMPLGTQARLLRVLEAGEYIRVGSSKVQKTDVRVIAATNKDLLEYTHTGRFREDLYYRLNTVPIRVPALRDRKEDIYLLFRKFATDFAERYKSPPVQLDEDAQNVLMNFPWPGNVRQLKNTAEQISVLAHDKNITGDELRKFLPETNFTRLPVLASGSTGVNQKEFANEREILYKLFFDVKKDVTELKRMFFEAMQNPSSINGNYNFRNEKMLDDFHNEQISPALSTGQPVVLNTTPKSNNIDEHHEVEESLSIMDAEKELIIKALKKHRGKRRDASSDLGISERTLYRKLKEYNINE</sequence>
<dbReference type="Gene3D" id="3.40.50.300">
    <property type="entry name" value="P-loop containing nucleotide triphosphate hydrolases"/>
    <property type="match status" value="1"/>
</dbReference>
<dbReference type="InterPro" id="IPR002197">
    <property type="entry name" value="HTH_Fis"/>
</dbReference>